<accession>M7AP94</accession>
<dbReference type="AlphaFoldDB" id="M7AP94"/>
<dbReference type="Proteomes" id="UP000031443">
    <property type="component" value="Unassembled WGS sequence"/>
</dbReference>
<organism evidence="1 2">
    <name type="scientific">Chelonia mydas</name>
    <name type="common">Green sea-turtle</name>
    <name type="synonym">Chelonia agassizi</name>
    <dbReference type="NCBI Taxonomy" id="8469"/>
    <lineage>
        <taxon>Eukaryota</taxon>
        <taxon>Metazoa</taxon>
        <taxon>Chordata</taxon>
        <taxon>Craniata</taxon>
        <taxon>Vertebrata</taxon>
        <taxon>Euteleostomi</taxon>
        <taxon>Archelosauria</taxon>
        <taxon>Testudinata</taxon>
        <taxon>Testudines</taxon>
        <taxon>Cryptodira</taxon>
        <taxon>Durocryptodira</taxon>
        <taxon>Americhelydia</taxon>
        <taxon>Chelonioidea</taxon>
        <taxon>Cheloniidae</taxon>
        <taxon>Chelonia</taxon>
    </lineage>
</organism>
<sequence length="141" mass="16312">MAYETQCFLDKDENLALQLFQNKNIFPGCKSYCERSRLFLEWTSHLSTLIGFCAIIKISVILDLYDMGYVYTMHLLVTQLCHNSRTAKRESLYGAFIPLEIQPSLLSNAALHDLNAANSMQQFRTESGVYLIQWKLQDQVY</sequence>
<name>M7AP94_CHEMY</name>
<dbReference type="EMBL" id="KB599767">
    <property type="protein sequence ID" value="EMP24600.1"/>
    <property type="molecule type" value="Genomic_DNA"/>
</dbReference>
<reference evidence="2" key="1">
    <citation type="journal article" date="2013" name="Nat. Genet.">
        <title>The draft genomes of soft-shell turtle and green sea turtle yield insights into the development and evolution of the turtle-specific body plan.</title>
        <authorList>
            <person name="Wang Z."/>
            <person name="Pascual-Anaya J."/>
            <person name="Zadissa A."/>
            <person name="Li W."/>
            <person name="Niimura Y."/>
            <person name="Huang Z."/>
            <person name="Li C."/>
            <person name="White S."/>
            <person name="Xiong Z."/>
            <person name="Fang D."/>
            <person name="Wang B."/>
            <person name="Ming Y."/>
            <person name="Chen Y."/>
            <person name="Zheng Y."/>
            <person name="Kuraku S."/>
            <person name="Pignatelli M."/>
            <person name="Herrero J."/>
            <person name="Beal K."/>
            <person name="Nozawa M."/>
            <person name="Li Q."/>
            <person name="Wang J."/>
            <person name="Zhang H."/>
            <person name="Yu L."/>
            <person name="Shigenobu S."/>
            <person name="Wang J."/>
            <person name="Liu J."/>
            <person name="Flicek P."/>
            <person name="Searle S."/>
            <person name="Wang J."/>
            <person name="Kuratani S."/>
            <person name="Yin Y."/>
            <person name="Aken B."/>
            <person name="Zhang G."/>
            <person name="Irie N."/>
        </authorList>
    </citation>
    <scope>NUCLEOTIDE SEQUENCE [LARGE SCALE GENOMIC DNA]</scope>
</reference>
<evidence type="ECO:0000313" key="1">
    <source>
        <dbReference type="EMBL" id="EMP24600.1"/>
    </source>
</evidence>
<proteinExistence type="predicted"/>
<keyword evidence="2" id="KW-1185">Reference proteome</keyword>
<gene>
    <name evidence="1" type="ORF">UY3_18295</name>
</gene>
<evidence type="ECO:0000313" key="2">
    <source>
        <dbReference type="Proteomes" id="UP000031443"/>
    </source>
</evidence>
<protein>
    <submittedName>
        <fullName evidence="1">Uncharacterized protein</fullName>
    </submittedName>
</protein>